<feature type="transmembrane region" description="Helical" evidence="8">
    <location>
        <begin position="165"/>
        <end position="186"/>
    </location>
</feature>
<proteinExistence type="inferred from homology"/>
<comment type="similarity">
    <text evidence="3">Belongs to the TMEM47 family.</text>
</comment>
<evidence type="ECO:0000256" key="1">
    <source>
        <dbReference type="ARBA" id="ARBA00004141"/>
    </source>
</evidence>
<keyword evidence="5" id="KW-0965">Cell junction</keyword>
<accession>A0ABP1PRS5</accession>
<comment type="caution">
    <text evidence="9">The sequence shown here is derived from an EMBL/GenBank/DDBJ whole genome shotgun (WGS) entry which is preliminary data.</text>
</comment>
<gene>
    <name evidence="9" type="ORF">ODALV1_LOCUS3023</name>
</gene>
<feature type="transmembrane region" description="Helical" evidence="8">
    <location>
        <begin position="124"/>
        <end position="145"/>
    </location>
</feature>
<dbReference type="PANTHER" id="PTHR14399">
    <property type="entry name" value="P53-INDUCED PROTEIN RELATED"/>
    <property type="match status" value="1"/>
</dbReference>
<keyword evidence="4 8" id="KW-0812">Transmembrane</keyword>
<dbReference type="InterPro" id="IPR004031">
    <property type="entry name" value="PMP22/EMP/MP20/Claudin"/>
</dbReference>
<dbReference type="Proteomes" id="UP001642540">
    <property type="component" value="Unassembled WGS sequence"/>
</dbReference>
<sequence>MAPVTTIETVTISRPLKVIAFICGCFAGILLLMGLAASEWLIADGYRQGLFVYCVEKNTTSVPFVSGNTEQSAEGCHRIDLNHQGYTVVAAGFFLLSLFVDLFATLLTALGLRCRDPNKKYKYYRTAVYVMAVALVLVLVALVVYPVCFAQIMDKSQRRVWEFGWSYGVGWGASIFLFGGVILLLCDKESEEIYYKERTIVQYSDSNNKG</sequence>
<dbReference type="InterPro" id="IPR036259">
    <property type="entry name" value="MFS_trans_sf"/>
</dbReference>
<organism evidence="9 10">
    <name type="scientific">Orchesella dallaii</name>
    <dbReference type="NCBI Taxonomy" id="48710"/>
    <lineage>
        <taxon>Eukaryota</taxon>
        <taxon>Metazoa</taxon>
        <taxon>Ecdysozoa</taxon>
        <taxon>Arthropoda</taxon>
        <taxon>Hexapoda</taxon>
        <taxon>Collembola</taxon>
        <taxon>Entomobryomorpha</taxon>
        <taxon>Entomobryoidea</taxon>
        <taxon>Orchesellidae</taxon>
        <taxon>Orchesellinae</taxon>
        <taxon>Orchesella</taxon>
    </lineage>
</organism>
<dbReference type="EMBL" id="CAXLJM020000007">
    <property type="protein sequence ID" value="CAL8074878.1"/>
    <property type="molecule type" value="Genomic_DNA"/>
</dbReference>
<evidence type="ECO:0000256" key="7">
    <source>
        <dbReference type="ARBA" id="ARBA00023136"/>
    </source>
</evidence>
<feature type="transmembrane region" description="Helical" evidence="8">
    <location>
        <begin position="88"/>
        <end position="112"/>
    </location>
</feature>
<evidence type="ECO:0000256" key="2">
    <source>
        <dbReference type="ARBA" id="ARBA00004282"/>
    </source>
</evidence>
<keyword evidence="10" id="KW-1185">Reference proteome</keyword>
<evidence type="ECO:0000256" key="5">
    <source>
        <dbReference type="ARBA" id="ARBA00022949"/>
    </source>
</evidence>
<dbReference type="Gene3D" id="1.20.140.150">
    <property type="match status" value="1"/>
</dbReference>
<dbReference type="Pfam" id="PF00822">
    <property type="entry name" value="PMP22_Claudin"/>
    <property type="match status" value="1"/>
</dbReference>
<comment type="subcellular location">
    <subcellularLocation>
        <location evidence="2">Cell junction</location>
    </subcellularLocation>
    <subcellularLocation>
        <location evidence="1">Membrane</location>
        <topology evidence="1">Multi-pass membrane protein</topology>
    </subcellularLocation>
</comment>
<name>A0ABP1PRS5_9HEXA</name>
<dbReference type="SUPFAM" id="SSF103473">
    <property type="entry name" value="MFS general substrate transporter"/>
    <property type="match status" value="1"/>
</dbReference>
<dbReference type="InterPro" id="IPR015664">
    <property type="entry name" value="P53_induced"/>
</dbReference>
<protein>
    <recommendedName>
        <fullName evidence="11">Transmembrane protein</fullName>
    </recommendedName>
</protein>
<evidence type="ECO:0000313" key="10">
    <source>
        <dbReference type="Proteomes" id="UP001642540"/>
    </source>
</evidence>
<evidence type="ECO:0000313" key="9">
    <source>
        <dbReference type="EMBL" id="CAL8074878.1"/>
    </source>
</evidence>
<feature type="transmembrane region" description="Helical" evidence="8">
    <location>
        <begin position="18"/>
        <end position="43"/>
    </location>
</feature>
<keyword evidence="6 8" id="KW-1133">Transmembrane helix</keyword>
<evidence type="ECO:0000256" key="6">
    <source>
        <dbReference type="ARBA" id="ARBA00022989"/>
    </source>
</evidence>
<reference evidence="9 10" key="1">
    <citation type="submission" date="2024-08" db="EMBL/GenBank/DDBJ databases">
        <authorList>
            <person name="Cucini C."/>
            <person name="Frati F."/>
        </authorList>
    </citation>
    <scope>NUCLEOTIDE SEQUENCE [LARGE SCALE GENOMIC DNA]</scope>
</reference>
<evidence type="ECO:0000256" key="3">
    <source>
        <dbReference type="ARBA" id="ARBA00008691"/>
    </source>
</evidence>
<evidence type="ECO:0008006" key="11">
    <source>
        <dbReference type="Google" id="ProtNLM"/>
    </source>
</evidence>
<evidence type="ECO:0000256" key="4">
    <source>
        <dbReference type="ARBA" id="ARBA00022692"/>
    </source>
</evidence>
<dbReference type="PANTHER" id="PTHR14399:SF5">
    <property type="entry name" value="CELL JUNCTION PROTEIN VAB-9"/>
    <property type="match status" value="1"/>
</dbReference>
<evidence type="ECO:0000256" key="8">
    <source>
        <dbReference type="SAM" id="Phobius"/>
    </source>
</evidence>
<keyword evidence="7 8" id="KW-0472">Membrane</keyword>